<reference evidence="1" key="1">
    <citation type="submission" date="2021-10" db="EMBL/GenBank/DDBJ databases">
        <title>Novel species in genus Arthrobacter.</title>
        <authorList>
            <person name="Liu Y."/>
        </authorList>
    </citation>
    <scope>NUCLEOTIDE SEQUENCE</scope>
    <source>
        <strain evidence="1">Zg-Y453</strain>
    </source>
</reference>
<dbReference type="EMBL" id="JAJFZV010000020">
    <property type="protein sequence ID" value="MCC3299771.1"/>
    <property type="molecule type" value="Genomic_DNA"/>
</dbReference>
<accession>A0A9X1SEK8</accession>
<sequence>MTRNSEYLLPDGSPRYGIRIEETARATEPAAALPPLGLPADLVAEASGLDLTQLRAAIDLRYAQAWADEPDDRIREWRDEHPREALEAIALILSVLGRTTSRWMSMAFINEGEVLRPVLKRRREARTGAFRGKAGLLARVALFLAPIAALVQGAGTEVVSPLVVLFLVARVPLREGAREAKRIHPVPEIQSGGLYELREDLMNAVMVSSLLHKGEEVPDDIRHAAERGWRLVRHAAAGVDAVRRGPQE</sequence>
<organism evidence="1 2">
    <name type="scientific">Arthrobacter caoxuetaonis</name>
    <dbReference type="NCBI Taxonomy" id="2886935"/>
    <lineage>
        <taxon>Bacteria</taxon>
        <taxon>Bacillati</taxon>
        <taxon>Actinomycetota</taxon>
        <taxon>Actinomycetes</taxon>
        <taxon>Micrococcales</taxon>
        <taxon>Micrococcaceae</taxon>
        <taxon>Arthrobacter</taxon>
    </lineage>
</organism>
<evidence type="ECO:0000313" key="2">
    <source>
        <dbReference type="Proteomes" id="UP001139158"/>
    </source>
</evidence>
<dbReference type="AlphaFoldDB" id="A0A9X1SEK8"/>
<protein>
    <submittedName>
        <fullName evidence="1">Uncharacterized protein</fullName>
    </submittedName>
</protein>
<dbReference type="Proteomes" id="UP001139158">
    <property type="component" value="Unassembled WGS sequence"/>
</dbReference>
<evidence type="ECO:0000313" key="1">
    <source>
        <dbReference type="EMBL" id="MCC3299771.1"/>
    </source>
</evidence>
<proteinExistence type="predicted"/>
<gene>
    <name evidence="1" type="ORF">LJ757_18595</name>
</gene>
<dbReference type="RefSeq" id="WP_227897764.1">
    <property type="nucleotide sequence ID" value="NZ_CP099467.1"/>
</dbReference>
<keyword evidence="2" id="KW-1185">Reference proteome</keyword>
<comment type="caution">
    <text evidence="1">The sequence shown here is derived from an EMBL/GenBank/DDBJ whole genome shotgun (WGS) entry which is preliminary data.</text>
</comment>
<name>A0A9X1SEK8_9MICC</name>